<protein>
    <submittedName>
        <fullName evidence="2">Uncharacterized protein</fullName>
    </submittedName>
</protein>
<dbReference type="EMBL" id="LAZR01040130">
    <property type="protein sequence ID" value="KKL15256.1"/>
    <property type="molecule type" value="Genomic_DNA"/>
</dbReference>
<reference evidence="2" key="1">
    <citation type="journal article" date="2015" name="Nature">
        <title>Complex archaea that bridge the gap between prokaryotes and eukaryotes.</title>
        <authorList>
            <person name="Spang A."/>
            <person name="Saw J.H."/>
            <person name="Jorgensen S.L."/>
            <person name="Zaremba-Niedzwiedzka K."/>
            <person name="Martijn J."/>
            <person name="Lind A.E."/>
            <person name="van Eijk R."/>
            <person name="Schleper C."/>
            <person name="Guy L."/>
            <person name="Ettema T.J."/>
        </authorList>
    </citation>
    <scope>NUCLEOTIDE SEQUENCE</scope>
</reference>
<dbReference type="AlphaFoldDB" id="A0A0F9DBZ7"/>
<feature type="compositionally biased region" description="Basic and acidic residues" evidence="1">
    <location>
        <begin position="33"/>
        <end position="46"/>
    </location>
</feature>
<proteinExistence type="predicted"/>
<feature type="region of interest" description="Disordered" evidence="1">
    <location>
        <begin position="33"/>
        <end position="55"/>
    </location>
</feature>
<evidence type="ECO:0000256" key="1">
    <source>
        <dbReference type="SAM" id="MobiDB-lite"/>
    </source>
</evidence>
<sequence>MDYFKRRIRKNSLSRRNTIVTCKAYTIGKYYNEEKKDQYSHPKNESVGKNYPRTSEKIAQEKARIVIEAVIKTGELLIESGKSQQKPIRTEGRSGTTLGGSESTLPENIDKDLAYRYRIIYRNRDKVRETIDKIIN</sequence>
<organism evidence="2">
    <name type="scientific">marine sediment metagenome</name>
    <dbReference type="NCBI Taxonomy" id="412755"/>
    <lineage>
        <taxon>unclassified sequences</taxon>
        <taxon>metagenomes</taxon>
        <taxon>ecological metagenomes</taxon>
    </lineage>
</organism>
<feature type="region of interest" description="Disordered" evidence="1">
    <location>
        <begin position="81"/>
        <end position="104"/>
    </location>
</feature>
<evidence type="ECO:0000313" key="2">
    <source>
        <dbReference type="EMBL" id="KKL15256.1"/>
    </source>
</evidence>
<accession>A0A0F9DBZ7</accession>
<gene>
    <name evidence="2" type="ORF">LCGC14_2507420</name>
</gene>
<name>A0A0F9DBZ7_9ZZZZ</name>
<comment type="caution">
    <text evidence="2">The sequence shown here is derived from an EMBL/GenBank/DDBJ whole genome shotgun (WGS) entry which is preliminary data.</text>
</comment>